<organism evidence="1 2">
    <name type="scientific">Glomus cerebriforme</name>
    <dbReference type="NCBI Taxonomy" id="658196"/>
    <lineage>
        <taxon>Eukaryota</taxon>
        <taxon>Fungi</taxon>
        <taxon>Fungi incertae sedis</taxon>
        <taxon>Mucoromycota</taxon>
        <taxon>Glomeromycotina</taxon>
        <taxon>Glomeromycetes</taxon>
        <taxon>Glomerales</taxon>
        <taxon>Glomeraceae</taxon>
        <taxon>Glomus</taxon>
    </lineage>
</organism>
<dbReference type="AlphaFoldDB" id="A0A397SUB3"/>
<evidence type="ECO:0000313" key="2">
    <source>
        <dbReference type="Proteomes" id="UP000265703"/>
    </source>
</evidence>
<proteinExistence type="predicted"/>
<keyword evidence="2" id="KW-1185">Reference proteome</keyword>
<gene>
    <name evidence="1" type="ORF">C1645_829451</name>
</gene>
<dbReference type="STRING" id="658196.A0A397SUB3"/>
<accession>A0A397SUB3</accession>
<dbReference type="Proteomes" id="UP000265703">
    <property type="component" value="Unassembled WGS sequence"/>
</dbReference>
<name>A0A397SUB3_9GLOM</name>
<sequence length="144" mass="16629">MLIIDRYIEEYKNNNGKLKDNEFSIFRLEDDKLKLGLHPDSLKFSDKPPPAWTQCDLVKTMVAIVKAEDQGFILEDDLIAAIGSKQVYSLIDYNYLHRRPTNKYANDIINPPEEVILTVMNQPSLRAMERLLYKISTNNSSSCF</sequence>
<reference evidence="1 2" key="1">
    <citation type="submission" date="2018-06" db="EMBL/GenBank/DDBJ databases">
        <title>Comparative genomics reveals the genomic features of Rhizophagus irregularis, R. cerebriforme, R. diaphanum and Gigaspora rosea, and their symbiotic lifestyle signature.</title>
        <authorList>
            <person name="Morin E."/>
            <person name="San Clemente H."/>
            <person name="Chen E.C.H."/>
            <person name="De La Providencia I."/>
            <person name="Hainaut M."/>
            <person name="Kuo A."/>
            <person name="Kohler A."/>
            <person name="Murat C."/>
            <person name="Tang N."/>
            <person name="Roy S."/>
            <person name="Loubradou J."/>
            <person name="Henrissat B."/>
            <person name="Grigoriev I.V."/>
            <person name="Corradi N."/>
            <person name="Roux C."/>
            <person name="Martin F.M."/>
        </authorList>
    </citation>
    <scope>NUCLEOTIDE SEQUENCE [LARGE SCALE GENOMIC DNA]</scope>
    <source>
        <strain evidence="1 2">DAOM 227022</strain>
    </source>
</reference>
<comment type="caution">
    <text evidence="1">The sequence shown here is derived from an EMBL/GenBank/DDBJ whole genome shotgun (WGS) entry which is preliminary data.</text>
</comment>
<dbReference type="EMBL" id="QKYT01000370">
    <property type="protein sequence ID" value="RIA86304.1"/>
    <property type="molecule type" value="Genomic_DNA"/>
</dbReference>
<protein>
    <submittedName>
        <fullName evidence="1">Uncharacterized protein</fullName>
    </submittedName>
</protein>
<dbReference type="OrthoDB" id="2150628at2759"/>
<evidence type="ECO:0000313" key="1">
    <source>
        <dbReference type="EMBL" id="RIA86304.1"/>
    </source>
</evidence>